<reference evidence="1 2" key="1">
    <citation type="journal article" date="2016" name="Nat. Commun.">
        <title>Thousands of microbial genomes shed light on interconnected biogeochemical processes in an aquifer system.</title>
        <authorList>
            <person name="Anantharaman K."/>
            <person name="Brown C.T."/>
            <person name="Hug L.A."/>
            <person name="Sharon I."/>
            <person name="Castelle C.J."/>
            <person name="Probst A.J."/>
            <person name="Thomas B.C."/>
            <person name="Singh A."/>
            <person name="Wilkins M.J."/>
            <person name="Karaoz U."/>
            <person name="Brodie E.L."/>
            <person name="Williams K.H."/>
            <person name="Hubbard S.S."/>
            <person name="Banfield J.F."/>
        </authorList>
    </citation>
    <scope>NUCLEOTIDE SEQUENCE [LARGE SCALE GENOMIC DNA]</scope>
</reference>
<dbReference type="STRING" id="1797768.A3C59_05370"/>
<organism evidence="1 2">
    <name type="scientific">Candidatus Daviesbacteria bacterium RIFCSPHIGHO2_02_FULL_36_13</name>
    <dbReference type="NCBI Taxonomy" id="1797768"/>
    <lineage>
        <taxon>Bacteria</taxon>
        <taxon>Candidatus Daviesiibacteriota</taxon>
    </lineage>
</organism>
<sequence length="114" mass="12596">MIGEERREWRPSARIGNVGWRSTDRVDTIDPATVVTKVITSIPEAHMDISKMVAGVEGVTVTPCATLDGGKMCEFATIKGCVEKKMEGLTFDPERTEVLCSRTREPLTTVQEQI</sequence>
<evidence type="ECO:0000313" key="1">
    <source>
        <dbReference type="EMBL" id="OGE33972.1"/>
    </source>
</evidence>
<name>A0A1F5JZB8_9BACT</name>
<gene>
    <name evidence="1" type="ORF">A3C59_05370</name>
</gene>
<evidence type="ECO:0000313" key="2">
    <source>
        <dbReference type="Proteomes" id="UP000176902"/>
    </source>
</evidence>
<dbReference type="Proteomes" id="UP000176902">
    <property type="component" value="Unassembled WGS sequence"/>
</dbReference>
<protein>
    <submittedName>
        <fullName evidence="1">Uncharacterized protein</fullName>
    </submittedName>
</protein>
<accession>A0A1F5JZB8</accession>
<dbReference type="EMBL" id="MFCV01000002">
    <property type="protein sequence ID" value="OGE33972.1"/>
    <property type="molecule type" value="Genomic_DNA"/>
</dbReference>
<proteinExistence type="predicted"/>
<dbReference type="AlphaFoldDB" id="A0A1F5JZB8"/>
<comment type="caution">
    <text evidence="1">The sequence shown here is derived from an EMBL/GenBank/DDBJ whole genome shotgun (WGS) entry which is preliminary data.</text>
</comment>